<sequence>MVLKNFFNSLRKKRKMSHQTVTSTSRWCFSTTFFRQGQSFCRVDSKCR</sequence>
<name>A0A396INR3_MEDTR</name>
<dbReference type="Gramene" id="rna15372">
    <property type="protein sequence ID" value="RHN67212.1"/>
    <property type="gene ID" value="gene15372"/>
</dbReference>
<accession>A0A396INR3</accession>
<dbReference type="EMBL" id="PSQE01000003">
    <property type="protein sequence ID" value="RHN67212.1"/>
    <property type="molecule type" value="Genomic_DNA"/>
</dbReference>
<proteinExistence type="predicted"/>
<dbReference type="Proteomes" id="UP000265566">
    <property type="component" value="Chromosome 3"/>
</dbReference>
<protein>
    <submittedName>
        <fullName evidence="1">Uncharacterized protein</fullName>
    </submittedName>
</protein>
<comment type="caution">
    <text evidence="1">The sequence shown here is derived from an EMBL/GenBank/DDBJ whole genome shotgun (WGS) entry which is preliminary data.</text>
</comment>
<organism evidence="1">
    <name type="scientific">Medicago truncatula</name>
    <name type="common">Barrel medic</name>
    <name type="synonym">Medicago tribuloides</name>
    <dbReference type="NCBI Taxonomy" id="3880"/>
    <lineage>
        <taxon>Eukaryota</taxon>
        <taxon>Viridiplantae</taxon>
        <taxon>Streptophyta</taxon>
        <taxon>Embryophyta</taxon>
        <taxon>Tracheophyta</taxon>
        <taxon>Spermatophyta</taxon>
        <taxon>Magnoliopsida</taxon>
        <taxon>eudicotyledons</taxon>
        <taxon>Gunneridae</taxon>
        <taxon>Pentapetalae</taxon>
        <taxon>rosids</taxon>
        <taxon>fabids</taxon>
        <taxon>Fabales</taxon>
        <taxon>Fabaceae</taxon>
        <taxon>Papilionoideae</taxon>
        <taxon>50 kb inversion clade</taxon>
        <taxon>NPAAA clade</taxon>
        <taxon>Hologalegina</taxon>
        <taxon>IRL clade</taxon>
        <taxon>Trifolieae</taxon>
        <taxon>Medicago</taxon>
    </lineage>
</organism>
<evidence type="ECO:0000313" key="1">
    <source>
        <dbReference type="EMBL" id="RHN67212.1"/>
    </source>
</evidence>
<dbReference type="AlphaFoldDB" id="A0A396INR3"/>
<reference evidence="1" key="1">
    <citation type="journal article" date="2018" name="Nat. Plants">
        <title>Whole-genome landscape of Medicago truncatula symbiotic genes.</title>
        <authorList>
            <person name="Pecrix Y."/>
            <person name="Gamas P."/>
            <person name="Carrere S."/>
        </authorList>
    </citation>
    <scope>NUCLEOTIDE SEQUENCE</scope>
    <source>
        <tissue evidence="1">Leaves</tissue>
    </source>
</reference>
<gene>
    <name evidence="1" type="ORF">MtrunA17_Chr3g0100291</name>
</gene>